<keyword evidence="3 5" id="KW-0238">DNA-binding</keyword>
<keyword evidence="1" id="KW-0678">Repressor</keyword>
<evidence type="ECO:0000313" key="7">
    <source>
        <dbReference type="EMBL" id="MCR0985674.1"/>
    </source>
</evidence>
<dbReference type="Pfam" id="PF17932">
    <property type="entry name" value="TetR_C_24"/>
    <property type="match status" value="1"/>
</dbReference>
<dbReference type="PANTHER" id="PTHR30055:SF175">
    <property type="entry name" value="HTH-TYPE TRANSCRIPTIONAL REPRESSOR KSTR2"/>
    <property type="match status" value="1"/>
</dbReference>
<dbReference type="Proteomes" id="UP001524642">
    <property type="component" value="Unassembled WGS sequence"/>
</dbReference>
<keyword evidence="2" id="KW-0805">Transcription regulation</keyword>
<sequence length="218" mass="23967">MNRTASVKKPARWADAVPAREAQFETKRRALVREAARAFGRRGFHNTSLEEIAEALGVTKPALYRYVRTKHEILYEAKTIAFDAGAEARKAAFAASEDPLERLRLYIVNYIDLVTSELGSYAVLAEPVTSLPPEYADPIRARMREADRALRDMVQAAMDAGSIAPGDPKLVVAFFMGAINHIARWYTPDGPLTGREIGETFAGFVLNGLRGAGRAAET</sequence>
<evidence type="ECO:0000256" key="3">
    <source>
        <dbReference type="ARBA" id="ARBA00023125"/>
    </source>
</evidence>
<dbReference type="InterPro" id="IPR009057">
    <property type="entry name" value="Homeodomain-like_sf"/>
</dbReference>
<dbReference type="PROSITE" id="PS50977">
    <property type="entry name" value="HTH_TETR_2"/>
    <property type="match status" value="1"/>
</dbReference>
<protein>
    <submittedName>
        <fullName evidence="7">TetR/AcrR family transcriptional regulator</fullName>
    </submittedName>
</protein>
<proteinExistence type="predicted"/>
<evidence type="ECO:0000256" key="4">
    <source>
        <dbReference type="ARBA" id="ARBA00023163"/>
    </source>
</evidence>
<dbReference type="SUPFAM" id="SSF48498">
    <property type="entry name" value="Tetracyclin repressor-like, C-terminal domain"/>
    <property type="match status" value="1"/>
</dbReference>
<evidence type="ECO:0000256" key="2">
    <source>
        <dbReference type="ARBA" id="ARBA00023015"/>
    </source>
</evidence>
<dbReference type="PROSITE" id="PS01081">
    <property type="entry name" value="HTH_TETR_1"/>
    <property type="match status" value="1"/>
</dbReference>
<dbReference type="Pfam" id="PF00440">
    <property type="entry name" value="TetR_N"/>
    <property type="match status" value="1"/>
</dbReference>
<dbReference type="EMBL" id="JANJOU010000039">
    <property type="protein sequence ID" value="MCR0985674.1"/>
    <property type="molecule type" value="Genomic_DNA"/>
</dbReference>
<dbReference type="RefSeq" id="WP_257719321.1">
    <property type="nucleotide sequence ID" value="NZ_JANJOU010000039.1"/>
</dbReference>
<evidence type="ECO:0000259" key="6">
    <source>
        <dbReference type="PROSITE" id="PS50977"/>
    </source>
</evidence>
<dbReference type="Gene3D" id="1.10.357.10">
    <property type="entry name" value="Tetracycline Repressor, domain 2"/>
    <property type="match status" value="1"/>
</dbReference>
<dbReference type="PANTHER" id="PTHR30055">
    <property type="entry name" value="HTH-TYPE TRANSCRIPTIONAL REGULATOR RUTR"/>
    <property type="match status" value="1"/>
</dbReference>
<keyword evidence="4" id="KW-0804">Transcription</keyword>
<feature type="domain" description="HTH tetR-type" evidence="6">
    <location>
        <begin position="25"/>
        <end position="85"/>
    </location>
</feature>
<dbReference type="InterPro" id="IPR023772">
    <property type="entry name" value="DNA-bd_HTH_TetR-type_CS"/>
</dbReference>
<comment type="caution">
    <text evidence="7">The sequence shown here is derived from an EMBL/GenBank/DDBJ whole genome shotgun (WGS) entry which is preliminary data.</text>
</comment>
<dbReference type="InterPro" id="IPR036271">
    <property type="entry name" value="Tet_transcr_reg_TetR-rel_C_sf"/>
</dbReference>
<evidence type="ECO:0000256" key="5">
    <source>
        <dbReference type="PROSITE-ProRule" id="PRU00335"/>
    </source>
</evidence>
<dbReference type="PRINTS" id="PR00455">
    <property type="entry name" value="HTHTETR"/>
</dbReference>
<reference evidence="7 8" key="1">
    <citation type="submission" date="2022-06" db="EMBL/GenBank/DDBJ databases">
        <title>Roseomonas CN29.</title>
        <authorList>
            <person name="Cheng Y."/>
            <person name="He X."/>
        </authorList>
    </citation>
    <scope>NUCLEOTIDE SEQUENCE [LARGE SCALE GENOMIC DNA]</scope>
    <source>
        <strain evidence="7 8">CN29</strain>
    </source>
</reference>
<accession>A0ABT1XD69</accession>
<keyword evidence="8" id="KW-1185">Reference proteome</keyword>
<dbReference type="InterPro" id="IPR001647">
    <property type="entry name" value="HTH_TetR"/>
</dbReference>
<name>A0ABT1XD69_9PROT</name>
<dbReference type="SUPFAM" id="SSF46689">
    <property type="entry name" value="Homeodomain-like"/>
    <property type="match status" value="1"/>
</dbReference>
<evidence type="ECO:0000313" key="8">
    <source>
        <dbReference type="Proteomes" id="UP001524642"/>
    </source>
</evidence>
<evidence type="ECO:0000256" key="1">
    <source>
        <dbReference type="ARBA" id="ARBA00022491"/>
    </source>
</evidence>
<organism evidence="7 8">
    <name type="scientific">Roseomonas populi</name>
    <dbReference type="NCBI Taxonomy" id="3121582"/>
    <lineage>
        <taxon>Bacteria</taxon>
        <taxon>Pseudomonadati</taxon>
        <taxon>Pseudomonadota</taxon>
        <taxon>Alphaproteobacteria</taxon>
        <taxon>Acetobacterales</taxon>
        <taxon>Roseomonadaceae</taxon>
        <taxon>Roseomonas</taxon>
    </lineage>
</organism>
<feature type="DNA-binding region" description="H-T-H motif" evidence="5">
    <location>
        <begin position="48"/>
        <end position="67"/>
    </location>
</feature>
<gene>
    <name evidence="7" type="ORF">NRP21_26840</name>
</gene>
<dbReference type="InterPro" id="IPR050109">
    <property type="entry name" value="HTH-type_TetR-like_transc_reg"/>
</dbReference>
<dbReference type="InterPro" id="IPR041490">
    <property type="entry name" value="KstR2_TetR_C"/>
</dbReference>
<dbReference type="Gene3D" id="1.10.10.60">
    <property type="entry name" value="Homeodomain-like"/>
    <property type="match status" value="1"/>
</dbReference>